<accession>A0ABV2D0U0</accession>
<dbReference type="RefSeq" id="WP_353983947.1">
    <property type="nucleotide sequence ID" value="NZ_JBEWLY010000013.1"/>
</dbReference>
<dbReference type="InterPro" id="IPR004119">
    <property type="entry name" value="EcKL"/>
</dbReference>
<dbReference type="Gene3D" id="3.90.1200.10">
    <property type="match status" value="1"/>
</dbReference>
<comment type="caution">
    <text evidence="2">The sequence shown here is derived from an EMBL/GenBank/DDBJ whole genome shotgun (WGS) entry which is preliminary data.</text>
</comment>
<keyword evidence="3" id="KW-1185">Reference proteome</keyword>
<evidence type="ECO:0000313" key="3">
    <source>
        <dbReference type="Proteomes" id="UP001548713"/>
    </source>
</evidence>
<dbReference type="SUPFAM" id="SSF56112">
    <property type="entry name" value="Protein kinase-like (PK-like)"/>
    <property type="match status" value="1"/>
</dbReference>
<gene>
    <name evidence="2" type="ORF">ABVV53_08465</name>
</gene>
<dbReference type="Pfam" id="PF02958">
    <property type="entry name" value="EcKL"/>
    <property type="match status" value="1"/>
</dbReference>
<dbReference type="EMBL" id="JBEWLY010000013">
    <property type="protein sequence ID" value="MET1755492.1"/>
    <property type="molecule type" value="Genomic_DNA"/>
</dbReference>
<sequence>MPGTTMRHRPTQPQVAVPRTLEEALDPGWLSAALAEVSGGQAVTSVEQVEVIRTVATKVRFAVTFSGSDARHGFCLKGLLDVDEMTARGGPTCVLEADFYCKVAPTVPDMRVPECVAAVIDREGQQSVIIMRDLIVDGARFCSALEPFTADDALLSLTQLSKLHANSAFLDGADWIQPRAAQLAQMTYVTPEMLQELLNGPRGDNLPPEVRSAARLGTAMKALAARDSERRQFMIHGDAHAGNIFRTAEGAGVIDWQLLQRGGWALDVAYHLNAVLPTEVAEHEERRLLREYLSLMRGHGLDMPEDEAAWAEYREAPIYGFYLWSITRRVAPDITVQFTDRLGKAVMRHESHALLGVA</sequence>
<evidence type="ECO:0000313" key="2">
    <source>
        <dbReference type="EMBL" id="MET1755492.1"/>
    </source>
</evidence>
<dbReference type="PANTHER" id="PTHR11012">
    <property type="entry name" value="PROTEIN KINASE-LIKE DOMAIN-CONTAINING"/>
    <property type="match status" value="1"/>
</dbReference>
<organism evidence="2 3">
    <name type="scientific">Novosphingobium kalidii</name>
    <dbReference type="NCBI Taxonomy" id="3230299"/>
    <lineage>
        <taxon>Bacteria</taxon>
        <taxon>Pseudomonadati</taxon>
        <taxon>Pseudomonadota</taxon>
        <taxon>Alphaproteobacteria</taxon>
        <taxon>Sphingomonadales</taxon>
        <taxon>Sphingomonadaceae</taxon>
        <taxon>Novosphingobium</taxon>
    </lineage>
</organism>
<dbReference type="Proteomes" id="UP001548713">
    <property type="component" value="Unassembled WGS sequence"/>
</dbReference>
<reference evidence="2 3" key="1">
    <citation type="submission" date="2024-07" db="EMBL/GenBank/DDBJ databases">
        <title>Novosphingobium kalidii RD2P27.</title>
        <authorList>
            <person name="Sun J.-Q."/>
        </authorList>
    </citation>
    <scope>NUCLEOTIDE SEQUENCE [LARGE SCALE GENOMIC DNA]</scope>
    <source>
        <strain evidence="2 3">RD2P27</strain>
    </source>
</reference>
<dbReference type="InterPro" id="IPR011009">
    <property type="entry name" value="Kinase-like_dom_sf"/>
</dbReference>
<proteinExistence type="predicted"/>
<name>A0ABV2D0U0_9SPHN</name>
<dbReference type="InterPro" id="IPR015897">
    <property type="entry name" value="CHK_kinase-like"/>
</dbReference>
<evidence type="ECO:0000259" key="1">
    <source>
        <dbReference type="SMART" id="SM00587"/>
    </source>
</evidence>
<protein>
    <submittedName>
        <fullName evidence="2">Phosphotransferase</fullName>
    </submittedName>
</protein>
<dbReference type="SMART" id="SM00587">
    <property type="entry name" value="CHK"/>
    <property type="match status" value="1"/>
</dbReference>
<feature type="domain" description="CHK kinase-like" evidence="1">
    <location>
        <begin position="129"/>
        <end position="302"/>
    </location>
</feature>
<dbReference type="PANTHER" id="PTHR11012:SF30">
    <property type="entry name" value="PROTEIN KINASE-LIKE DOMAIN-CONTAINING"/>
    <property type="match status" value="1"/>
</dbReference>